<protein>
    <submittedName>
        <fullName evidence="2">Uncharacterized protein</fullName>
    </submittedName>
</protein>
<dbReference type="AlphaFoldDB" id="A0A2A6B223"/>
<reference evidence="2" key="2">
    <citation type="submission" date="2022-06" db="UniProtKB">
        <authorList>
            <consortium name="EnsemblMetazoa"/>
        </authorList>
    </citation>
    <scope>IDENTIFICATION</scope>
    <source>
        <strain evidence="2">PS312</strain>
    </source>
</reference>
<sequence>MENSREKKREQEVTAIRSAISDSGEGESEQCGLLGQVEALQKESRANLEKRKQKKRENTALSEEKADEYQRVGPETKPAQTSIKESKESFAGARSL</sequence>
<accession>A0A2A6B223</accession>
<gene>
    <name evidence="2" type="primary">WBGene00283715</name>
</gene>
<accession>A0A8R1Z3T7</accession>
<dbReference type="Proteomes" id="UP000005239">
    <property type="component" value="Unassembled WGS sequence"/>
</dbReference>
<feature type="compositionally biased region" description="Basic and acidic residues" evidence="1">
    <location>
        <begin position="1"/>
        <end position="12"/>
    </location>
</feature>
<organism evidence="2 3">
    <name type="scientific">Pristionchus pacificus</name>
    <name type="common">Parasitic nematode worm</name>
    <dbReference type="NCBI Taxonomy" id="54126"/>
    <lineage>
        <taxon>Eukaryota</taxon>
        <taxon>Metazoa</taxon>
        <taxon>Ecdysozoa</taxon>
        <taxon>Nematoda</taxon>
        <taxon>Chromadorea</taxon>
        <taxon>Rhabditida</taxon>
        <taxon>Rhabditina</taxon>
        <taxon>Diplogasteromorpha</taxon>
        <taxon>Diplogasteroidea</taxon>
        <taxon>Neodiplogasteridae</taxon>
        <taxon>Pristionchus</taxon>
    </lineage>
</organism>
<feature type="region of interest" description="Disordered" evidence="1">
    <location>
        <begin position="45"/>
        <end position="96"/>
    </location>
</feature>
<evidence type="ECO:0000256" key="1">
    <source>
        <dbReference type="SAM" id="MobiDB-lite"/>
    </source>
</evidence>
<name>A0A2A6B223_PRIPA</name>
<feature type="compositionally biased region" description="Basic and acidic residues" evidence="1">
    <location>
        <begin position="45"/>
        <end position="70"/>
    </location>
</feature>
<reference evidence="3" key="1">
    <citation type="journal article" date="2008" name="Nat. Genet.">
        <title>The Pristionchus pacificus genome provides a unique perspective on nematode lifestyle and parasitism.</title>
        <authorList>
            <person name="Dieterich C."/>
            <person name="Clifton S.W."/>
            <person name="Schuster L.N."/>
            <person name="Chinwalla A."/>
            <person name="Delehaunty K."/>
            <person name="Dinkelacker I."/>
            <person name="Fulton L."/>
            <person name="Fulton R."/>
            <person name="Godfrey J."/>
            <person name="Minx P."/>
            <person name="Mitreva M."/>
            <person name="Roeseler W."/>
            <person name="Tian H."/>
            <person name="Witte H."/>
            <person name="Yang S.P."/>
            <person name="Wilson R.K."/>
            <person name="Sommer R.J."/>
        </authorList>
    </citation>
    <scope>NUCLEOTIDE SEQUENCE [LARGE SCALE GENOMIC DNA]</scope>
    <source>
        <strain evidence="3">PS312</strain>
    </source>
</reference>
<dbReference type="EnsemblMetazoa" id="PPA45346.1">
    <property type="protein sequence ID" value="PPA45346.1"/>
    <property type="gene ID" value="WBGene00283715"/>
</dbReference>
<evidence type="ECO:0000313" key="3">
    <source>
        <dbReference type="Proteomes" id="UP000005239"/>
    </source>
</evidence>
<keyword evidence="3" id="KW-1185">Reference proteome</keyword>
<proteinExistence type="predicted"/>
<evidence type="ECO:0000313" key="2">
    <source>
        <dbReference type="EnsemblMetazoa" id="PPA45346.1"/>
    </source>
</evidence>
<feature type="region of interest" description="Disordered" evidence="1">
    <location>
        <begin position="1"/>
        <end position="30"/>
    </location>
</feature>